<gene>
    <name evidence="1" type="ORF">AT9943_LOCUS3616</name>
</gene>
<proteinExistence type="predicted"/>
<dbReference type="AlphaFoldDB" id="A0A7G2E216"/>
<reference evidence="1 2" key="1">
    <citation type="submission" date="2020-09" db="EMBL/GenBank/DDBJ databases">
        <authorList>
            <person name="Ashkenazy H."/>
        </authorList>
    </citation>
    <scope>NUCLEOTIDE SEQUENCE [LARGE SCALE GENOMIC DNA]</scope>
    <source>
        <strain evidence="2">cv. Cdm-0</strain>
    </source>
</reference>
<protein>
    <submittedName>
        <fullName evidence="1">(thale cress) hypothetical protein</fullName>
    </submittedName>
</protein>
<sequence length="90" mass="10479">MVQHWDGDPAVRTKSHIEMLHPACEMSWNLKQHDDTAASLMVIQSPTSDPVFNPVHTIKQFGERYTQDFVIRERDKSFGVLIHWYNLPSD</sequence>
<name>A0A7G2E216_ARATH</name>
<accession>A0A7G2E216</accession>
<dbReference type="Proteomes" id="UP000516314">
    <property type="component" value="Chromosome 1"/>
</dbReference>
<evidence type="ECO:0000313" key="2">
    <source>
        <dbReference type="Proteomes" id="UP000516314"/>
    </source>
</evidence>
<organism evidence="1 2">
    <name type="scientific">Arabidopsis thaliana</name>
    <name type="common">Mouse-ear cress</name>
    <dbReference type="NCBI Taxonomy" id="3702"/>
    <lineage>
        <taxon>Eukaryota</taxon>
        <taxon>Viridiplantae</taxon>
        <taxon>Streptophyta</taxon>
        <taxon>Embryophyta</taxon>
        <taxon>Tracheophyta</taxon>
        <taxon>Spermatophyta</taxon>
        <taxon>Magnoliopsida</taxon>
        <taxon>eudicotyledons</taxon>
        <taxon>Gunneridae</taxon>
        <taxon>Pentapetalae</taxon>
        <taxon>rosids</taxon>
        <taxon>malvids</taxon>
        <taxon>Brassicales</taxon>
        <taxon>Brassicaceae</taxon>
        <taxon>Camelineae</taxon>
        <taxon>Arabidopsis</taxon>
    </lineage>
</organism>
<dbReference type="EMBL" id="LR881466">
    <property type="protein sequence ID" value="CAD5315236.1"/>
    <property type="molecule type" value="Genomic_DNA"/>
</dbReference>
<evidence type="ECO:0000313" key="1">
    <source>
        <dbReference type="EMBL" id="CAD5315236.1"/>
    </source>
</evidence>